<dbReference type="PANTHER" id="PTHR22954">
    <property type="entry name" value="RETROVIRAL PROTEASE-RELATED"/>
    <property type="match status" value="1"/>
</dbReference>
<dbReference type="PANTHER" id="PTHR22954:SF3">
    <property type="entry name" value="PROTEIN CBG08539"/>
    <property type="match status" value="1"/>
</dbReference>
<keyword evidence="1" id="KW-1185">Reference proteome</keyword>
<evidence type="ECO:0000313" key="2">
    <source>
        <dbReference type="WBParaSite" id="HCON_00056290-00001"/>
    </source>
</evidence>
<sequence>MRSIKPPNISLPKFYGSEEEFPEYWAVYDSLIHSSNGLSTIEKIVLLKDSLRGKAERAIKGIQPIAKNYEWIAQTLKDKFGNRPVNRSKIIQNFFDLKAAAHNAKSCDDCLDSIKAVVNQMVSTDYDIRANSESMWTETIIKKFPYTVIKDVLAKYQDDKNITIGNLITLLEKEISSKLFFETHWGSNREYTKETRSTNEPKTQNQRFTQTCVFCGRTITILHCAEQSPISKKGAIPPRKNVFVGNVSTVTTQAINAASLVVPAVAKNITKAYVWRADQSARMSEPHRQIPGQLEMSLINKTVAADHNSLIPGLTTVIAMMQGEHNRPTHRSLKLSRITTALRSTPVKMNS</sequence>
<accession>A0A7I4Y857</accession>
<dbReference type="Proteomes" id="UP000025227">
    <property type="component" value="Unplaced"/>
</dbReference>
<name>A0A7I4Y857_HAECO</name>
<dbReference type="WBParaSite" id="HCON_00056290-00001">
    <property type="protein sequence ID" value="HCON_00056290-00001"/>
    <property type="gene ID" value="HCON_00056290"/>
</dbReference>
<protein>
    <submittedName>
        <fullName evidence="2">Reverse transcriptase domain-containing protein</fullName>
    </submittedName>
</protein>
<reference evidence="2" key="1">
    <citation type="submission" date="2020-12" db="UniProtKB">
        <authorList>
            <consortium name="WormBaseParasite"/>
        </authorList>
    </citation>
    <scope>IDENTIFICATION</scope>
    <source>
        <strain evidence="2">MHco3</strain>
    </source>
</reference>
<dbReference type="Pfam" id="PF03564">
    <property type="entry name" value="DUF1759"/>
    <property type="match status" value="1"/>
</dbReference>
<proteinExistence type="predicted"/>
<dbReference type="InterPro" id="IPR005312">
    <property type="entry name" value="DUF1759"/>
</dbReference>
<dbReference type="AlphaFoldDB" id="A0A7I4Y857"/>
<evidence type="ECO:0000313" key="1">
    <source>
        <dbReference type="Proteomes" id="UP000025227"/>
    </source>
</evidence>
<organism evidence="1 2">
    <name type="scientific">Haemonchus contortus</name>
    <name type="common">Barber pole worm</name>
    <dbReference type="NCBI Taxonomy" id="6289"/>
    <lineage>
        <taxon>Eukaryota</taxon>
        <taxon>Metazoa</taxon>
        <taxon>Ecdysozoa</taxon>
        <taxon>Nematoda</taxon>
        <taxon>Chromadorea</taxon>
        <taxon>Rhabditida</taxon>
        <taxon>Rhabditina</taxon>
        <taxon>Rhabditomorpha</taxon>
        <taxon>Strongyloidea</taxon>
        <taxon>Trichostrongylidae</taxon>
        <taxon>Haemonchus</taxon>
    </lineage>
</organism>
<dbReference type="OrthoDB" id="5862292at2759"/>